<dbReference type="AlphaFoldDB" id="A0A256FJ42"/>
<name>A0A256FJ42_9HYPH</name>
<comment type="caution">
    <text evidence="1">The sequence shown here is derived from an EMBL/GenBank/DDBJ whole genome shotgun (WGS) entry which is preliminary data.</text>
</comment>
<keyword evidence="2" id="KW-1185">Reference proteome</keyword>
<dbReference type="EMBL" id="NNRJ01000051">
    <property type="protein sequence ID" value="OYR14857.1"/>
    <property type="molecule type" value="Genomic_DNA"/>
</dbReference>
<sequence length="45" mass="5131">MWSFQGNAIVSKYFRIFGAFSSMHAAWRLPVNTKQKPLKGFADPV</sequence>
<gene>
    <name evidence="1" type="ORF">CEV31_2988</name>
</gene>
<organism evidence="1 2">
    <name type="scientific">Brucella thiophenivorans</name>
    <dbReference type="NCBI Taxonomy" id="571255"/>
    <lineage>
        <taxon>Bacteria</taxon>
        <taxon>Pseudomonadati</taxon>
        <taxon>Pseudomonadota</taxon>
        <taxon>Alphaproteobacteria</taxon>
        <taxon>Hyphomicrobiales</taxon>
        <taxon>Brucellaceae</taxon>
        <taxon>Brucella/Ochrobactrum group</taxon>
        <taxon>Brucella</taxon>
    </lineage>
</organism>
<dbReference type="Proteomes" id="UP000215590">
    <property type="component" value="Unassembled WGS sequence"/>
</dbReference>
<proteinExistence type="predicted"/>
<evidence type="ECO:0000313" key="2">
    <source>
        <dbReference type="Proteomes" id="UP000215590"/>
    </source>
</evidence>
<protein>
    <submittedName>
        <fullName evidence="1">Uncharacterized protein</fullName>
    </submittedName>
</protein>
<reference evidence="1 2" key="1">
    <citation type="submission" date="2017-07" db="EMBL/GenBank/DDBJ databases">
        <title>Phylogenetic study on the rhizospheric bacterium Ochrobactrum sp. A44.</title>
        <authorList>
            <person name="Krzyzanowska D.M."/>
            <person name="Ossowicki A."/>
            <person name="Rajewska M."/>
            <person name="Maciag T."/>
            <person name="Kaczynski Z."/>
            <person name="Czerwicka M."/>
            <person name="Jafra S."/>
        </authorList>
    </citation>
    <scope>NUCLEOTIDE SEQUENCE [LARGE SCALE GENOMIC DNA]</scope>
    <source>
        <strain evidence="1 2">DSM 7216</strain>
    </source>
</reference>
<evidence type="ECO:0000313" key="1">
    <source>
        <dbReference type="EMBL" id="OYR14857.1"/>
    </source>
</evidence>
<accession>A0A256FJ42</accession>